<reference evidence="2" key="1">
    <citation type="journal article" date="2013" name="Environ. Microbiol.">
        <title>Microbiota from the distal guts of lean and obese adolescents exhibit partial functional redundancy besides clear differences in community structure.</title>
        <authorList>
            <person name="Ferrer M."/>
            <person name="Ruiz A."/>
            <person name="Lanza F."/>
            <person name="Haange S.B."/>
            <person name="Oberbach A."/>
            <person name="Till H."/>
            <person name="Bargiela R."/>
            <person name="Campoy C."/>
            <person name="Segura M.T."/>
            <person name="Richter M."/>
            <person name="von Bergen M."/>
            <person name="Seifert J."/>
            <person name="Suarez A."/>
        </authorList>
    </citation>
    <scope>NUCLEOTIDE SEQUENCE</scope>
</reference>
<accession>K1RKL7</accession>
<dbReference type="GO" id="GO:0016491">
    <property type="term" value="F:oxidoreductase activity"/>
    <property type="evidence" value="ECO:0007669"/>
    <property type="project" value="UniProtKB-KW"/>
</dbReference>
<comment type="caution">
    <text evidence="2">The sequence shown here is derived from an EMBL/GenBank/DDBJ whole genome shotgun (WGS) entry which is preliminary data.</text>
</comment>
<protein>
    <submittedName>
        <fullName evidence="2">Pyruvate:ferredoxin (Flavodoxin) oxidoreductase</fullName>
    </submittedName>
</protein>
<keyword evidence="2" id="KW-0670">Pyruvate</keyword>
<sequence>VEQMKKFIVKSYGKKGEDVVNKNYAAVDRGGEYKQLTVDPAWANLADNAKAENNDLHSSTKWFVLSTHKTVTYCRYLHSRVSKTVLGNKVLPNMRNVV</sequence>
<dbReference type="SUPFAM" id="SSF53323">
    <property type="entry name" value="Pyruvate-ferredoxin oxidoreductase, PFOR, domain III"/>
    <property type="match status" value="1"/>
</dbReference>
<evidence type="ECO:0000256" key="1">
    <source>
        <dbReference type="ARBA" id="ARBA00023002"/>
    </source>
</evidence>
<dbReference type="InterPro" id="IPR002869">
    <property type="entry name" value="Pyrv_flavodox_OxRed_cen"/>
</dbReference>
<dbReference type="Gene3D" id="3.40.920.10">
    <property type="entry name" value="Pyruvate-ferredoxin oxidoreductase, PFOR, domain III"/>
    <property type="match status" value="1"/>
</dbReference>
<feature type="non-terminal residue" evidence="2">
    <location>
        <position position="1"/>
    </location>
</feature>
<dbReference type="EMBL" id="AJWZ01011794">
    <property type="protein sequence ID" value="EKC44074.1"/>
    <property type="molecule type" value="Genomic_DNA"/>
</dbReference>
<name>K1RKL7_9ZZZZ</name>
<evidence type="ECO:0000313" key="2">
    <source>
        <dbReference type="EMBL" id="EKC44074.1"/>
    </source>
</evidence>
<proteinExistence type="predicted"/>
<organism evidence="2">
    <name type="scientific">human gut metagenome</name>
    <dbReference type="NCBI Taxonomy" id="408170"/>
    <lineage>
        <taxon>unclassified sequences</taxon>
        <taxon>metagenomes</taxon>
        <taxon>organismal metagenomes</taxon>
    </lineage>
</organism>
<gene>
    <name evidence="2" type="ORF">OBE_17668</name>
</gene>
<keyword evidence="1" id="KW-0560">Oxidoreductase</keyword>
<dbReference type="AlphaFoldDB" id="K1RKL7"/>